<protein>
    <submittedName>
        <fullName evidence="1">Uncharacterized protein</fullName>
    </submittedName>
</protein>
<reference evidence="1" key="2">
    <citation type="submission" date="2025-08" db="UniProtKB">
        <authorList>
            <consortium name="RefSeq"/>
        </authorList>
    </citation>
    <scope>IDENTIFICATION</scope>
</reference>
<dbReference type="RefSeq" id="XP_059602015.1">
    <property type="nucleotide sequence ID" value="XM_059743782.1"/>
</dbReference>
<dbReference type="VEuPathDB" id="FungiDB:An13g00470"/>
<dbReference type="AlphaFoldDB" id="A0AAJ8DZN9"/>
<name>A0AAJ8DZN9_ASPNG</name>
<dbReference type="KEGG" id="ang:An13g00470"/>
<sequence>MDYWETRLSDSTRKISCQLATVHVLAVSSHGLGALSEIGRPRTYFSGKSSMGRKFLADWRMRETCHSGVGVICQFSVLRPMDGLRLAADSIQEKRSTVHRYRRSFPSSQTDYLSDYQGYACFDQRVFSVSTGGGELRLAP</sequence>
<accession>A0AAJ8DZN9</accession>
<evidence type="ECO:0000313" key="1">
    <source>
        <dbReference type="RefSeq" id="XP_059602015.1"/>
    </source>
</evidence>
<reference evidence="1" key="1">
    <citation type="submission" date="2025-02" db="EMBL/GenBank/DDBJ databases">
        <authorList>
            <consortium name="NCBI Genome Project"/>
        </authorList>
    </citation>
    <scope>NUCLEOTIDE SEQUENCE</scope>
</reference>
<proteinExistence type="predicted"/>
<organism evidence="1">
    <name type="scientific">Aspergillus niger</name>
    <dbReference type="NCBI Taxonomy" id="5061"/>
    <lineage>
        <taxon>Eukaryota</taxon>
        <taxon>Fungi</taxon>
        <taxon>Dikarya</taxon>
        <taxon>Ascomycota</taxon>
        <taxon>Pezizomycotina</taxon>
        <taxon>Eurotiomycetes</taxon>
        <taxon>Eurotiomycetidae</taxon>
        <taxon>Eurotiales</taxon>
        <taxon>Aspergillaceae</taxon>
        <taxon>Aspergillus</taxon>
        <taxon>Aspergillus subgen. Circumdati</taxon>
    </lineage>
</organism>
<dbReference type="GeneID" id="84592788"/>
<gene>
    <name evidence="1" type="ORF">An13g00470</name>
</gene>